<evidence type="ECO:0000256" key="1">
    <source>
        <dbReference type="SAM" id="MobiDB-lite"/>
    </source>
</evidence>
<protein>
    <submittedName>
        <fullName evidence="2">Uncharacterized protein</fullName>
    </submittedName>
</protein>
<proteinExistence type="predicted"/>
<dbReference type="AlphaFoldDB" id="A0A5C3NUJ2"/>
<accession>A0A5C3NUJ2</accession>
<evidence type="ECO:0000313" key="3">
    <source>
        <dbReference type="Proteomes" id="UP000308197"/>
    </source>
</evidence>
<sequence>MDITPDEEEEDQGPIPDRDNDGPNPEYGYTEDQGAPRDAHRRAYRDAQKFVQLLQTAELETSGLDQASIDRLQHPPHETKEVTDHQLAGFQMYMARGDASEQNYTDHRNVHVFLHPEDEEIPTYEHIKKLAEEHTGIRTIRTDMCVNTCCAFTGPYAEKEKCPFCKEDR</sequence>
<feature type="region of interest" description="Disordered" evidence="1">
    <location>
        <begin position="1"/>
        <end position="42"/>
    </location>
</feature>
<feature type="non-terminal residue" evidence="2">
    <location>
        <position position="169"/>
    </location>
</feature>
<evidence type="ECO:0000313" key="2">
    <source>
        <dbReference type="EMBL" id="TFK80941.1"/>
    </source>
</evidence>
<name>A0A5C3NUJ2_9APHY</name>
<feature type="compositionally biased region" description="Acidic residues" evidence="1">
    <location>
        <begin position="1"/>
        <end position="12"/>
    </location>
</feature>
<dbReference type="STRING" id="1314778.A0A5C3NUJ2"/>
<dbReference type="Proteomes" id="UP000308197">
    <property type="component" value="Unassembled WGS sequence"/>
</dbReference>
<keyword evidence="3" id="KW-1185">Reference proteome</keyword>
<dbReference type="EMBL" id="ML211680">
    <property type="protein sequence ID" value="TFK80941.1"/>
    <property type="molecule type" value="Genomic_DNA"/>
</dbReference>
<reference evidence="2 3" key="1">
    <citation type="journal article" date="2019" name="Nat. Ecol. Evol.">
        <title>Megaphylogeny resolves global patterns of mushroom evolution.</title>
        <authorList>
            <person name="Varga T."/>
            <person name="Krizsan K."/>
            <person name="Foldi C."/>
            <person name="Dima B."/>
            <person name="Sanchez-Garcia M."/>
            <person name="Sanchez-Ramirez S."/>
            <person name="Szollosi G.J."/>
            <person name="Szarkandi J.G."/>
            <person name="Papp V."/>
            <person name="Albert L."/>
            <person name="Andreopoulos W."/>
            <person name="Angelini C."/>
            <person name="Antonin V."/>
            <person name="Barry K.W."/>
            <person name="Bougher N.L."/>
            <person name="Buchanan P."/>
            <person name="Buyck B."/>
            <person name="Bense V."/>
            <person name="Catcheside P."/>
            <person name="Chovatia M."/>
            <person name="Cooper J."/>
            <person name="Damon W."/>
            <person name="Desjardin D."/>
            <person name="Finy P."/>
            <person name="Geml J."/>
            <person name="Haridas S."/>
            <person name="Hughes K."/>
            <person name="Justo A."/>
            <person name="Karasinski D."/>
            <person name="Kautmanova I."/>
            <person name="Kiss B."/>
            <person name="Kocsube S."/>
            <person name="Kotiranta H."/>
            <person name="LaButti K.M."/>
            <person name="Lechner B.E."/>
            <person name="Liimatainen K."/>
            <person name="Lipzen A."/>
            <person name="Lukacs Z."/>
            <person name="Mihaltcheva S."/>
            <person name="Morgado L.N."/>
            <person name="Niskanen T."/>
            <person name="Noordeloos M.E."/>
            <person name="Ohm R.A."/>
            <person name="Ortiz-Santana B."/>
            <person name="Ovrebo C."/>
            <person name="Racz N."/>
            <person name="Riley R."/>
            <person name="Savchenko A."/>
            <person name="Shiryaev A."/>
            <person name="Soop K."/>
            <person name="Spirin V."/>
            <person name="Szebenyi C."/>
            <person name="Tomsovsky M."/>
            <person name="Tulloss R.E."/>
            <person name="Uehling J."/>
            <person name="Grigoriev I.V."/>
            <person name="Vagvolgyi C."/>
            <person name="Papp T."/>
            <person name="Martin F.M."/>
            <person name="Miettinen O."/>
            <person name="Hibbett D.S."/>
            <person name="Nagy L.G."/>
        </authorList>
    </citation>
    <scope>NUCLEOTIDE SEQUENCE [LARGE SCALE GENOMIC DNA]</scope>
    <source>
        <strain evidence="2 3">HHB13444</strain>
    </source>
</reference>
<dbReference type="InParanoid" id="A0A5C3NUJ2"/>
<gene>
    <name evidence="2" type="ORF">K466DRAFT_502996</name>
</gene>
<organism evidence="2 3">
    <name type="scientific">Polyporus arcularius HHB13444</name>
    <dbReference type="NCBI Taxonomy" id="1314778"/>
    <lineage>
        <taxon>Eukaryota</taxon>
        <taxon>Fungi</taxon>
        <taxon>Dikarya</taxon>
        <taxon>Basidiomycota</taxon>
        <taxon>Agaricomycotina</taxon>
        <taxon>Agaricomycetes</taxon>
        <taxon>Polyporales</taxon>
        <taxon>Polyporaceae</taxon>
        <taxon>Polyporus</taxon>
    </lineage>
</organism>